<evidence type="ECO:0000256" key="8">
    <source>
        <dbReference type="ARBA" id="ARBA00023012"/>
    </source>
</evidence>
<evidence type="ECO:0000256" key="2">
    <source>
        <dbReference type="ARBA" id="ARBA00012438"/>
    </source>
</evidence>
<dbReference type="SMART" id="SM00387">
    <property type="entry name" value="HATPase_c"/>
    <property type="match status" value="1"/>
</dbReference>
<dbReference type="InterPro" id="IPR013767">
    <property type="entry name" value="PAS_fold"/>
</dbReference>
<accession>A0A931MXI4</accession>
<dbReference type="PANTHER" id="PTHR43065">
    <property type="entry name" value="SENSOR HISTIDINE KINASE"/>
    <property type="match status" value="1"/>
</dbReference>
<keyword evidence="15" id="KW-1185">Reference proteome</keyword>
<dbReference type="SMART" id="SM00091">
    <property type="entry name" value="PAS"/>
    <property type="match status" value="1"/>
</dbReference>
<dbReference type="EC" id="2.7.13.3" evidence="2"/>
<dbReference type="SUPFAM" id="SSF55781">
    <property type="entry name" value="GAF domain-like"/>
    <property type="match status" value="1"/>
</dbReference>
<evidence type="ECO:0000313" key="14">
    <source>
        <dbReference type="EMBL" id="MBH0236920.1"/>
    </source>
</evidence>
<keyword evidence="4" id="KW-0808">Transferase</keyword>
<dbReference type="SUPFAM" id="SSF47384">
    <property type="entry name" value="Homodimeric domain of signal transducing histidine kinase"/>
    <property type="match status" value="1"/>
</dbReference>
<evidence type="ECO:0000256" key="5">
    <source>
        <dbReference type="ARBA" id="ARBA00022741"/>
    </source>
</evidence>
<organism evidence="14 15">
    <name type="scientific">Methylobrevis albus</name>
    <dbReference type="NCBI Taxonomy" id="2793297"/>
    <lineage>
        <taxon>Bacteria</taxon>
        <taxon>Pseudomonadati</taxon>
        <taxon>Pseudomonadota</taxon>
        <taxon>Alphaproteobacteria</taxon>
        <taxon>Hyphomicrobiales</taxon>
        <taxon>Pleomorphomonadaceae</taxon>
        <taxon>Methylobrevis</taxon>
    </lineage>
</organism>
<dbReference type="PROSITE" id="PS50113">
    <property type="entry name" value="PAC"/>
    <property type="match status" value="1"/>
</dbReference>
<dbReference type="SMART" id="SM00065">
    <property type="entry name" value="GAF"/>
    <property type="match status" value="1"/>
</dbReference>
<dbReference type="InterPro" id="IPR029016">
    <property type="entry name" value="GAF-like_dom_sf"/>
</dbReference>
<dbReference type="InterPro" id="IPR003661">
    <property type="entry name" value="HisK_dim/P_dom"/>
</dbReference>
<protein>
    <recommendedName>
        <fullName evidence="2">histidine kinase</fullName>
        <ecNumber evidence="2">2.7.13.3</ecNumber>
    </recommendedName>
</protein>
<evidence type="ECO:0000259" key="11">
    <source>
        <dbReference type="PROSITE" id="PS50110"/>
    </source>
</evidence>
<reference evidence="14" key="1">
    <citation type="submission" date="2020-12" db="EMBL/GenBank/DDBJ databases">
        <title>Methylobrevis albus sp. nov., isolated from fresh water lack sediment.</title>
        <authorList>
            <person name="Zou Q."/>
        </authorList>
    </citation>
    <scope>NUCLEOTIDE SEQUENCE</scope>
    <source>
        <strain evidence="14">L22</strain>
    </source>
</reference>
<evidence type="ECO:0000259" key="10">
    <source>
        <dbReference type="PROSITE" id="PS50109"/>
    </source>
</evidence>
<dbReference type="SUPFAM" id="SSF55874">
    <property type="entry name" value="ATPase domain of HSP90 chaperone/DNA topoisomerase II/histidine kinase"/>
    <property type="match status" value="1"/>
</dbReference>
<dbReference type="SUPFAM" id="SSF52172">
    <property type="entry name" value="CheY-like"/>
    <property type="match status" value="1"/>
</dbReference>
<dbReference type="GO" id="GO:0000155">
    <property type="term" value="F:phosphorelay sensor kinase activity"/>
    <property type="evidence" value="ECO:0007669"/>
    <property type="project" value="InterPro"/>
</dbReference>
<dbReference type="SMART" id="SM00388">
    <property type="entry name" value="HisKA"/>
    <property type="match status" value="1"/>
</dbReference>
<evidence type="ECO:0000256" key="7">
    <source>
        <dbReference type="ARBA" id="ARBA00022840"/>
    </source>
</evidence>
<dbReference type="Gene3D" id="3.30.450.20">
    <property type="entry name" value="PAS domain"/>
    <property type="match status" value="1"/>
</dbReference>
<dbReference type="InterPro" id="IPR005467">
    <property type="entry name" value="His_kinase_dom"/>
</dbReference>
<dbReference type="NCBIfam" id="TIGR00229">
    <property type="entry name" value="sensory_box"/>
    <property type="match status" value="1"/>
</dbReference>
<dbReference type="PROSITE" id="PS50109">
    <property type="entry name" value="HIS_KIN"/>
    <property type="match status" value="1"/>
</dbReference>
<dbReference type="CDD" id="cd00082">
    <property type="entry name" value="HisKA"/>
    <property type="match status" value="1"/>
</dbReference>
<keyword evidence="6" id="KW-0418">Kinase</keyword>
<feature type="modified residue" description="4-aspartylphosphate" evidence="9">
    <location>
        <position position="622"/>
    </location>
</feature>
<evidence type="ECO:0000256" key="9">
    <source>
        <dbReference type="PROSITE-ProRule" id="PRU00169"/>
    </source>
</evidence>
<dbReference type="Pfam" id="PF00512">
    <property type="entry name" value="HisKA"/>
    <property type="match status" value="1"/>
</dbReference>
<evidence type="ECO:0000256" key="4">
    <source>
        <dbReference type="ARBA" id="ARBA00022679"/>
    </source>
</evidence>
<sequence>MSIAGSHESAARPGDLAGVIADVVRLLRGSRDWTGSIRDILVLLGTRMAVSRVYVFEIHEIDDGRLGQTCRFDWAAPGLQPLASDPRNVDEAFAVDPLFEDWTARRRRGETIHGLTRDLTGYLRADFEHQRIRSFLSIPIMVNGAWWGHIGFDDCERERGWSAGERSVLESVAYLIGNAVELSGSSLMMSEASRQAMLRAALDGIVVIDEDGRIIEFNPAAEAMFGHERALVIGQRLSDVIIPPAGRAGHEAGLDRYRAGGTPKMMGRRIEEEAIRADGSTIPIELTITEIQVSRRRLFAAYVRDLTDRKAAEAEAARQRNALHQSEKMSALGSLLAGIAHELNNPLSVVVGRAIMLEEDARDAGQRDQLRRLREAAERCARIAQTFLKMARQTPAVRRTVRIDEIIRSAGDLVAYAARSGGVGLELDLYPGLPELDADPDQLVQVLVNLMVNAVQALEGSTGPRRVEVRARTDVTAQRLVVEVADTGPGIPATAMPRIFEPFFTTKAVGAGTGVGLAVSLGMAQAHGGTLVAENRPGGGALFRLTLPFGGSAAGAAAAEPEAAEPVRAAGRRVLVVDDEPEVAALIGDILRRAGHRVEIADTGAAALARTASAAFDAVFCDLRMPGLDGRGFHAALAARDPVLAARIVFVTGDHFGRGIADGEIAGCRVIEKPFKAGDVLAALT</sequence>
<dbReference type="SMART" id="SM00448">
    <property type="entry name" value="REC"/>
    <property type="match status" value="1"/>
</dbReference>
<proteinExistence type="predicted"/>
<dbReference type="InterPro" id="IPR036890">
    <property type="entry name" value="HATPase_C_sf"/>
</dbReference>
<dbReference type="InterPro" id="IPR011006">
    <property type="entry name" value="CheY-like_superfamily"/>
</dbReference>
<dbReference type="InterPro" id="IPR000014">
    <property type="entry name" value="PAS"/>
</dbReference>
<evidence type="ECO:0000259" key="13">
    <source>
        <dbReference type="PROSITE" id="PS50113"/>
    </source>
</evidence>
<dbReference type="Gene3D" id="3.30.565.10">
    <property type="entry name" value="Histidine kinase-like ATPase, C-terminal domain"/>
    <property type="match status" value="1"/>
</dbReference>
<dbReference type="GO" id="GO:0006355">
    <property type="term" value="P:regulation of DNA-templated transcription"/>
    <property type="evidence" value="ECO:0007669"/>
    <property type="project" value="InterPro"/>
</dbReference>
<dbReference type="InterPro" id="IPR004358">
    <property type="entry name" value="Sig_transdc_His_kin-like_C"/>
</dbReference>
<dbReference type="InterPro" id="IPR035965">
    <property type="entry name" value="PAS-like_dom_sf"/>
</dbReference>
<dbReference type="GO" id="GO:0005524">
    <property type="term" value="F:ATP binding"/>
    <property type="evidence" value="ECO:0007669"/>
    <property type="project" value="UniProtKB-KW"/>
</dbReference>
<name>A0A931MXI4_9HYPH</name>
<feature type="domain" description="Histidine kinase" evidence="10">
    <location>
        <begin position="338"/>
        <end position="551"/>
    </location>
</feature>
<evidence type="ECO:0000256" key="1">
    <source>
        <dbReference type="ARBA" id="ARBA00000085"/>
    </source>
</evidence>
<evidence type="ECO:0000256" key="6">
    <source>
        <dbReference type="ARBA" id="ARBA00022777"/>
    </source>
</evidence>
<dbReference type="InterPro" id="IPR000700">
    <property type="entry name" value="PAS-assoc_C"/>
</dbReference>
<keyword evidence="3 9" id="KW-0597">Phosphoprotein</keyword>
<keyword evidence="5" id="KW-0547">Nucleotide-binding</keyword>
<gene>
    <name evidence="14" type="ORF">I5731_03705</name>
</gene>
<keyword evidence="8" id="KW-0902">Two-component regulatory system</keyword>
<dbReference type="PROSITE" id="PS50110">
    <property type="entry name" value="RESPONSE_REGULATORY"/>
    <property type="match status" value="1"/>
</dbReference>
<comment type="catalytic activity">
    <reaction evidence="1">
        <text>ATP + protein L-histidine = ADP + protein N-phospho-L-histidine.</text>
        <dbReference type="EC" id="2.7.13.3"/>
    </reaction>
</comment>
<dbReference type="RefSeq" id="WP_197310008.1">
    <property type="nucleotide sequence ID" value="NZ_JADZLT010000040.1"/>
</dbReference>
<dbReference type="EMBL" id="JADZLT010000040">
    <property type="protein sequence ID" value="MBH0236920.1"/>
    <property type="molecule type" value="Genomic_DNA"/>
</dbReference>
<evidence type="ECO:0000256" key="3">
    <source>
        <dbReference type="ARBA" id="ARBA00022553"/>
    </source>
</evidence>
<dbReference type="Proteomes" id="UP000631694">
    <property type="component" value="Unassembled WGS sequence"/>
</dbReference>
<feature type="domain" description="PAC" evidence="13">
    <location>
        <begin position="268"/>
        <end position="318"/>
    </location>
</feature>
<dbReference type="PROSITE" id="PS50112">
    <property type="entry name" value="PAS"/>
    <property type="match status" value="1"/>
</dbReference>
<evidence type="ECO:0000259" key="12">
    <source>
        <dbReference type="PROSITE" id="PS50112"/>
    </source>
</evidence>
<dbReference type="Pfam" id="PF01590">
    <property type="entry name" value="GAF"/>
    <property type="match status" value="1"/>
</dbReference>
<feature type="domain" description="PAS" evidence="12">
    <location>
        <begin position="190"/>
        <end position="243"/>
    </location>
</feature>
<comment type="caution">
    <text evidence="14">The sequence shown here is derived from an EMBL/GenBank/DDBJ whole genome shotgun (WGS) entry which is preliminary data.</text>
</comment>
<dbReference type="Gene3D" id="3.30.450.40">
    <property type="match status" value="1"/>
</dbReference>
<dbReference type="Pfam" id="PF00989">
    <property type="entry name" value="PAS"/>
    <property type="match status" value="1"/>
</dbReference>
<dbReference type="InterPro" id="IPR036097">
    <property type="entry name" value="HisK_dim/P_sf"/>
</dbReference>
<dbReference type="InterPro" id="IPR001789">
    <property type="entry name" value="Sig_transdc_resp-reg_receiver"/>
</dbReference>
<dbReference type="AlphaFoldDB" id="A0A931MXI4"/>
<dbReference type="SUPFAM" id="SSF55785">
    <property type="entry name" value="PYP-like sensor domain (PAS domain)"/>
    <property type="match status" value="1"/>
</dbReference>
<dbReference type="InterPro" id="IPR003018">
    <property type="entry name" value="GAF"/>
</dbReference>
<dbReference type="CDD" id="cd00156">
    <property type="entry name" value="REC"/>
    <property type="match status" value="1"/>
</dbReference>
<evidence type="ECO:0000313" key="15">
    <source>
        <dbReference type="Proteomes" id="UP000631694"/>
    </source>
</evidence>
<dbReference type="Pfam" id="PF00072">
    <property type="entry name" value="Response_reg"/>
    <property type="match status" value="1"/>
</dbReference>
<dbReference type="PANTHER" id="PTHR43065:SF46">
    <property type="entry name" value="C4-DICARBOXYLATE TRANSPORT SENSOR PROTEIN DCTB"/>
    <property type="match status" value="1"/>
</dbReference>
<dbReference type="Gene3D" id="1.10.287.130">
    <property type="match status" value="1"/>
</dbReference>
<feature type="domain" description="Response regulatory" evidence="11">
    <location>
        <begin position="573"/>
        <end position="685"/>
    </location>
</feature>
<dbReference type="Gene3D" id="3.40.50.2300">
    <property type="match status" value="1"/>
</dbReference>
<dbReference type="CDD" id="cd00130">
    <property type="entry name" value="PAS"/>
    <property type="match status" value="1"/>
</dbReference>
<dbReference type="InterPro" id="IPR003594">
    <property type="entry name" value="HATPase_dom"/>
</dbReference>
<dbReference type="PRINTS" id="PR00344">
    <property type="entry name" value="BCTRLSENSOR"/>
</dbReference>
<dbReference type="Pfam" id="PF02518">
    <property type="entry name" value="HATPase_c"/>
    <property type="match status" value="1"/>
</dbReference>
<keyword evidence="7" id="KW-0067">ATP-binding</keyword>